<organism evidence="2">
    <name type="scientific">Uncultured archaeon GZfos26G2</name>
    <dbReference type="NCBI Taxonomy" id="3386331"/>
    <lineage>
        <taxon>Archaea</taxon>
        <taxon>Methanobacteriati</taxon>
        <taxon>Methanobacteriota</taxon>
        <taxon>Stenosarchaea group</taxon>
        <taxon>Methanomicrobia</taxon>
        <taxon>Candidatus Methanophagales</taxon>
        <taxon>Candidatus Methanophagaceae</taxon>
        <taxon>Candidatus Methanophaga</taxon>
    </lineage>
</organism>
<accession>Q64AT3</accession>
<dbReference type="AlphaFoldDB" id="Q64AT3"/>
<dbReference type="InterPro" id="IPR007160">
    <property type="entry name" value="DUF362"/>
</dbReference>
<reference evidence="2" key="2">
    <citation type="submission" date="2004-08" db="EMBL/GenBank/DDBJ databases">
        <authorList>
            <person name="Putnam N."/>
            <person name="Detter J.C."/>
            <person name="Richardson P.M."/>
            <person name="Rokhsar D."/>
        </authorList>
    </citation>
    <scope>NUCLEOTIDE SEQUENCE</scope>
</reference>
<protein>
    <recommendedName>
        <fullName evidence="1">DUF362 domain-containing protein</fullName>
    </recommendedName>
</protein>
<evidence type="ECO:0000313" key="2">
    <source>
        <dbReference type="EMBL" id="AAU83494.1"/>
    </source>
</evidence>
<name>Q64AT3_UNCAG</name>
<feature type="domain" description="DUF362" evidence="1">
    <location>
        <begin position="49"/>
        <end position="253"/>
    </location>
</feature>
<dbReference type="Pfam" id="PF04015">
    <property type="entry name" value="DUF362"/>
    <property type="match status" value="1"/>
</dbReference>
<evidence type="ECO:0000259" key="1">
    <source>
        <dbReference type="Pfam" id="PF04015"/>
    </source>
</evidence>
<proteinExistence type="predicted"/>
<sequence>MNIKSLQPTPFSDDLSNPHVHIATGEGAYDNTSAVLAQIDLAAVKGKRVLLKPNAGRIATPESGITTNPQVVAAAIDRFREAGATVAVGESPIIGVKTMAAFEATGIASVARERNCPLIDMDVRQPVHVIVEDGVAMQSLTVCPEVVEYDVVVSIPVMKTHMHTVVTLAVKNMKGCLWRRTKIELHMLPQIEDVGDKSLNIAIADMSSVLRPHLAIVDGTTGMEGLGPSAGQAKKLDLVVLGIDPFAADAVACALMGLNAEDVPHLRIGAERGYGVIDISRIQGNPDTWHDFCSPFERPPENLSIRFPGVTILDEKSCSACQSTLFMFLKRYGDKMFNYFPEQKNVTIAIGKGHESVPCGTLCIGNCTEQHKKQGVFVSGCPPVASQIMKAISEHDLDESPDVHPFVRK</sequence>
<reference evidence="2" key="1">
    <citation type="journal article" date="2004" name="Science">
        <title>Reverse methanogenesis: testing the hypothesis with environmental genomics.</title>
        <authorList>
            <person name="Hallam S.J."/>
            <person name="Putnam N."/>
            <person name="Preston C.M."/>
            <person name="Detter J.C."/>
            <person name="Rokhsar D."/>
            <person name="Richardson P.M."/>
            <person name="DeLong E.F."/>
        </authorList>
    </citation>
    <scope>NUCLEOTIDE SEQUENCE</scope>
</reference>
<dbReference type="EMBL" id="AY714851">
    <property type="protein sequence ID" value="AAU83494.1"/>
    <property type="molecule type" value="Genomic_DNA"/>
</dbReference>
<gene>
    <name evidence="2" type="ORF">GZ29E12_6</name>
</gene>